<dbReference type="EMBL" id="CP089982">
    <property type="protein sequence ID" value="WXA99749.1"/>
    <property type="molecule type" value="Genomic_DNA"/>
</dbReference>
<keyword evidence="3" id="KW-1185">Reference proteome</keyword>
<evidence type="ECO:0000259" key="1">
    <source>
        <dbReference type="Pfam" id="PF05099"/>
    </source>
</evidence>
<gene>
    <name evidence="2" type="ORF">LZC95_23400</name>
</gene>
<accession>A0ABZ2KMK7</accession>
<protein>
    <submittedName>
        <fullName evidence="2">TerB family tellurite resistance protein</fullName>
    </submittedName>
</protein>
<dbReference type="RefSeq" id="WP_394850391.1">
    <property type="nucleotide sequence ID" value="NZ_CP089982.1"/>
</dbReference>
<dbReference type="Pfam" id="PF05099">
    <property type="entry name" value="TerB"/>
    <property type="match status" value="1"/>
</dbReference>
<proteinExistence type="predicted"/>
<dbReference type="Proteomes" id="UP001379533">
    <property type="component" value="Chromosome"/>
</dbReference>
<dbReference type="InterPro" id="IPR007791">
    <property type="entry name" value="DjlA_N"/>
</dbReference>
<name>A0ABZ2KMK7_9BACT</name>
<dbReference type="CDD" id="cd07177">
    <property type="entry name" value="terB_like"/>
    <property type="match status" value="1"/>
</dbReference>
<dbReference type="InterPro" id="IPR029024">
    <property type="entry name" value="TerB-like"/>
</dbReference>
<evidence type="ECO:0000313" key="3">
    <source>
        <dbReference type="Proteomes" id="UP001379533"/>
    </source>
</evidence>
<dbReference type="Gene3D" id="1.10.3680.10">
    <property type="entry name" value="TerB-like"/>
    <property type="match status" value="1"/>
</dbReference>
<reference evidence="2 3" key="1">
    <citation type="submission" date="2021-12" db="EMBL/GenBank/DDBJ databases">
        <title>Discovery of the Pendulisporaceae a myxobacterial family with distinct sporulation behavior and unique specialized metabolism.</title>
        <authorList>
            <person name="Garcia R."/>
            <person name="Popoff A."/>
            <person name="Bader C.D."/>
            <person name="Loehr J."/>
            <person name="Walesch S."/>
            <person name="Walt C."/>
            <person name="Boldt J."/>
            <person name="Bunk B."/>
            <person name="Haeckl F.J.F.P.J."/>
            <person name="Gunesch A.P."/>
            <person name="Birkelbach J."/>
            <person name="Nuebel U."/>
            <person name="Pietschmann T."/>
            <person name="Bach T."/>
            <person name="Mueller R."/>
        </authorList>
    </citation>
    <scope>NUCLEOTIDE SEQUENCE [LARGE SCALE GENOMIC DNA]</scope>
    <source>
        <strain evidence="2 3">MSr12523</strain>
    </source>
</reference>
<dbReference type="SUPFAM" id="SSF158682">
    <property type="entry name" value="TerB-like"/>
    <property type="match status" value="1"/>
</dbReference>
<organism evidence="2 3">
    <name type="scientific">Pendulispora brunnea</name>
    <dbReference type="NCBI Taxonomy" id="2905690"/>
    <lineage>
        <taxon>Bacteria</taxon>
        <taxon>Pseudomonadati</taxon>
        <taxon>Myxococcota</taxon>
        <taxon>Myxococcia</taxon>
        <taxon>Myxococcales</taxon>
        <taxon>Sorangiineae</taxon>
        <taxon>Pendulisporaceae</taxon>
        <taxon>Pendulispora</taxon>
    </lineage>
</organism>
<sequence length="200" mass="20978">MSSEDKIHLLAKIARTKGRLAEEPPSTRVLVGAPTSPGSILILAAASYGAKPAEDATVPTGFDPVAVALFESIVEGAYLVASADGVVDDEERRTLERVVTAACGGTVAPKHVAELIAELEAWLKEEGLERRIAAVATQITRKSHAREVLRIAALLGQVSHDVSQVERDVLTRLAVACGLQPGDVDVALREVADSLAEAAS</sequence>
<evidence type="ECO:0000313" key="2">
    <source>
        <dbReference type="EMBL" id="WXA99749.1"/>
    </source>
</evidence>
<feature type="domain" description="Co-chaperone DjlA N-terminal" evidence="1">
    <location>
        <begin position="78"/>
        <end position="185"/>
    </location>
</feature>